<keyword evidence="5" id="KW-0963">Cytoplasm</keyword>
<evidence type="ECO:0000256" key="5">
    <source>
        <dbReference type="ARBA" id="ARBA00022490"/>
    </source>
</evidence>
<dbReference type="GO" id="GO:0000049">
    <property type="term" value="F:tRNA binding"/>
    <property type="evidence" value="ECO:0007669"/>
    <property type="project" value="TreeGrafter"/>
</dbReference>
<evidence type="ECO:0000256" key="7">
    <source>
        <dbReference type="ARBA" id="ARBA00048366"/>
    </source>
</evidence>
<dbReference type="AlphaFoldDB" id="A0A6L5B9Y5"/>
<dbReference type="GO" id="GO:0005737">
    <property type="term" value="C:cytoplasm"/>
    <property type="evidence" value="ECO:0007669"/>
    <property type="project" value="UniProtKB-SubCell"/>
</dbReference>
<evidence type="ECO:0000256" key="2">
    <source>
        <dbReference type="ARBA" id="ARBA00007663"/>
    </source>
</evidence>
<evidence type="ECO:0000256" key="6">
    <source>
        <dbReference type="ARBA" id="ARBA00022679"/>
    </source>
</evidence>
<dbReference type="PROSITE" id="PS51163">
    <property type="entry name" value="YRDC"/>
    <property type="match status" value="1"/>
</dbReference>
<dbReference type="InterPro" id="IPR017945">
    <property type="entry name" value="DHBP_synth_RibB-like_a/b_dom"/>
</dbReference>
<dbReference type="Gene3D" id="3.90.870.10">
    <property type="entry name" value="DHBP synthase"/>
    <property type="match status" value="1"/>
</dbReference>
<evidence type="ECO:0000256" key="4">
    <source>
        <dbReference type="ARBA" id="ARBA00015492"/>
    </source>
</evidence>
<dbReference type="InterPro" id="IPR050156">
    <property type="entry name" value="TC-AMP_synthase_SUA5"/>
</dbReference>
<dbReference type="EMBL" id="WRXP01000899">
    <property type="protein sequence ID" value="KAF1002556.1"/>
    <property type="molecule type" value="Genomic_DNA"/>
</dbReference>
<organism evidence="9 10">
    <name type="scientific">Apium graveolens</name>
    <name type="common">Celery</name>
    <dbReference type="NCBI Taxonomy" id="4045"/>
    <lineage>
        <taxon>Eukaryota</taxon>
        <taxon>Viridiplantae</taxon>
        <taxon>Streptophyta</taxon>
        <taxon>Embryophyta</taxon>
        <taxon>Tracheophyta</taxon>
        <taxon>Spermatophyta</taxon>
        <taxon>Magnoliopsida</taxon>
        <taxon>eudicotyledons</taxon>
        <taxon>Gunneridae</taxon>
        <taxon>Pentapetalae</taxon>
        <taxon>asterids</taxon>
        <taxon>campanulids</taxon>
        <taxon>Apiales</taxon>
        <taxon>Apiaceae</taxon>
        <taxon>Apioideae</taxon>
        <taxon>apioid superclade</taxon>
        <taxon>Apieae</taxon>
        <taxon>Apium</taxon>
    </lineage>
</organism>
<sequence>MAGPLGSSLVRPSTEKFTKEAITSLRVGKVLAVPTDTLYGFACDACSLHALNRIYEIKGRQYTSPLVIYVGDVHDIGKFAVSDHLPHRLLDKLLPGPVTVVLR</sequence>
<proteinExistence type="inferred from homology"/>
<evidence type="ECO:0000313" key="9">
    <source>
        <dbReference type="EMBL" id="KAF1002556.1"/>
    </source>
</evidence>
<dbReference type="EC" id="2.7.7.87" evidence="3"/>
<keyword evidence="6" id="KW-0808">Transferase</keyword>
<comment type="similarity">
    <text evidence="2">Belongs to the SUA5 family.</text>
</comment>
<evidence type="ECO:0000313" key="10">
    <source>
        <dbReference type="Proteomes" id="UP000593563"/>
    </source>
</evidence>
<dbReference type="PANTHER" id="PTHR17490:SF10">
    <property type="entry name" value="THREONYLCARBAMOYL-AMP SYNTHASE"/>
    <property type="match status" value="1"/>
</dbReference>
<name>A0A6L5B9Y5_APIGR</name>
<accession>A0A6L5B9Y5</accession>
<gene>
    <name evidence="9" type="ORF">AG4045_020529</name>
</gene>
<evidence type="ECO:0000256" key="3">
    <source>
        <dbReference type="ARBA" id="ARBA00012584"/>
    </source>
</evidence>
<feature type="domain" description="YrdC-like" evidence="8">
    <location>
        <begin position="15"/>
        <end position="103"/>
    </location>
</feature>
<dbReference type="GO" id="GO:0061710">
    <property type="term" value="F:L-threonylcarbamoyladenylate synthase"/>
    <property type="evidence" value="ECO:0007669"/>
    <property type="project" value="UniProtKB-EC"/>
</dbReference>
<dbReference type="Proteomes" id="UP000593563">
    <property type="component" value="Unassembled WGS sequence"/>
</dbReference>
<keyword evidence="10" id="KW-1185">Reference proteome</keyword>
<comment type="subcellular location">
    <subcellularLocation>
        <location evidence="1">Cytoplasm</location>
    </subcellularLocation>
</comment>
<dbReference type="GO" id="GO:0006450">
    <property type="term" value="P:regulation of translational fidelity"/>
    <property type="evidence" value="ECO:0007669"/>
    <property type="project" value="TreeGrafter"/>
</dbReference>
<dbReference type="PANTHER" id="PTHR17490">
    <property type="entry name" value="SUA5"/>
    <property type="match status" value="1"/>
</dbReference>
<reference evidence="9" key="1">
    <citation type="submission" date="2020-01" db="EMBL/GenBank/DDBJ databases">
        <title>The Celery Genome Sequence Reveals Sequential Paleo-tetraploidization, Resistance Gene Elimination, Karyotype Evolution, and Functional Innovation in Apiales.</title>
        <authorList>
            <person name="Song X."/>
        </authorList>
    </citation>
    <scope>NUCLEOTIDE SEQUENCE</scope>
    <source>
        <tissue evidence="9">Leaf</tissue>
    </source>
</reference>
<comment type="caution">
    <text evidence="9">The sequence shown here is derived from an EMBL/GenBank/DDBJ whole genome shotgun (WGS) entry which is preliminary data.</text>
</comment>
<evidence type="ECO:0000259" key="8">
    <source>
        <dbReference type="PROSITE" id="PS51163"/>
    </source>
</evidence>
<dbReference type="InterPro" id="IPR006070">
    <property type="entry name" value="Sua5-like_dom"/>
</dbReference>
<dbReference type="Pfam" id="PF01300">
    <property type="entry name" value="Sua5_yciO_yrdC"/>
    <property type="match status" value="1"/>
</dbReference>
<protein>
    <recommendedName>
        <fullName evidence="4">Threonylcarbamoyl-AMP synthase</fullName>
        <ecNumber evidence="3">2.7.7.87</ecNumber>
    </recommendedName>
</protein>
<comment type="catalytic activity">
    <reaction evidence="7">
        <text>L-threonine + hydrogencarbonate + ATP = L-threonylcarbamoyladenylate + diphosphate + H2O</text>
        <dbReference type="Rhea" id="RHEA:36407"/>
        <dbReference type="ChEBI" id="CHEBI:15377"/>
        <dbReference type="ChEBI" id="CHEBI:17544"/>
        <dbReference type="ChEBI" id="CHEBI:30616"/>
        <dbReference type="ChEBI" id="CHEBI:33019"/>
        <dbReference type="ChEBI" id="CHEBI:57926"/>
        <dbReference type="ChEBI" id="CHEBI:73682"/>
        <dbReference type="EC" id="2.7.7.87"/>
    </reaction>
</comment>
<dbReference type="SUPFAM" id="SSF55821">
    <property type="entry name" value="YrdC/RibB"/>
    <property type="match status" value="1"/>
</dbReference>
<dbReference type="GO" id="GO:0003725">
    <property type="term" value="F:double-stranded RNA binding"/>
    <property type="evidence" value="ECO:0007669"/>
    <property type="project" value="InterPro"/>
</dbReference>
<evidence type="ECO:0000256" key="1">
    <source>
        <dbReference type="ARBA" id="ARBA00004496"/>
    </source>
</evidence>